<evidence type="ECO:0000313" key="2">
    <source>
        <dbReference type="Proteomes" id="UP001302349"/>
    </source>
</evidence>
<dbReference type="EMBL" id="CP136051">
    <property type="protein sequence ID" value="WOK04627.1"/>
    <property type="molecule type" value="Genomic_DNA"/>
</dbReference>
<dbReference type="RefSeq" id="WP_317487428.1">
    <property type="nucleotide sequence ID" value="NZ_CP136051.1"/>
</dbReference>
<evidence type="ECO:0000313" key="1">
    <source>
        <dbReference type="EMBL" id="WOK04627.1"/>
    </source>
</evidence>
<sequence length="182" mass="21133">MAKSPLKPFEIEIQGLSLDQHSFDFSFDNQLFEAFEGSLIEKGKGSAHVELLKSETMMTLSFEVEGSVELICDRSLRPFDYELDIRQELIIKFGDEFTELDDDIVVIPRETQYLNVAQYIYEFISVDVPMKKLHPELVTEEDEDYGVEGSLIYQTSAEQEQDDDTEENVDPRWEALKKFRNN</sequence>
<keyword evidence="2" id="KW-1185">Reference proteome</keyword>
<organism evidence="1 2">
    <name type="scientific">Imperialibacter roseus</name>
    <dbReference type="NCBI Taxonomy" id="1324217"/>
    <lineage>
        <taxon>Bacteria</taxon>
        <taxon>Pseudomonadati</taxon>
        <taxon>Bacteroidota</taxon>
        <taxon>Cytophagia</taxon>
        <taxon>Cytophagales</taxon>
        <taxon>Flammeovirgaceae</taxon>
        <taxon>Imperialibacter</taxon>
    </lineage>
</organism>
<dbReference type="Pfam" id="PF02620">
    <property type="entry name" value="YceD"/>
    <property type="match status" value="1"/>
</dbReference>
<dbReference type="InterPro" id="IPR003772">
    <property type="entry name" value="YceD"/>
</dbReference>
<name>A0ABZ0IM41_9BACT</name>
<proteinExistence type="predicted"/>
<gene>
    <name evidence="1" type="ORF">RT717_16225</name>
</gene>
<reference evidence="1 2" key="1">
    <citation type="journal article" date="2023" name="Microbiol. Resour. Announc.">
        <title>Complete Genome Sequence of Imperialibacter roseus strain P4T.</title>
        <authorList>
            <person name="Tizabi D.R."/>
            <person name="Bachvaroff T."/>
            <person name="Hill R.T."/>
        </authorList>
    </citation>
    <scope>NUCLEOTIDE SEQUENCE [LARGE SCALE GENOMIC DNA]</scope>
    <source>
        <strain evidence="1 2">P4T</strain>
    </source>
</reference>
<accession>A0ABZ0IM41</accession>
<dbReference type="Proteomes" id="UP001302349">
    <property type="component" value="Chromosome"/>
</dbReference>
<protein>
    <submittedName>
        <fullName evidence="1">DUF177 domain-containing protein</fullName>
    </submittedName>
</protein>